<sequence length="357" mass="39743">MIKHLVMSALMLMSSWAVASSCTSAIVDRRVARDGYAMLWKHRDTGNENNFVARVNAKTADDFDYVALFNAGDSLLAEAWAGVNSAGFAIMNTASYNLVPDTASFRDREGVVMTDALRSCRTLSDFEMLLDSLPKPLGVQANFGVLDASGEGAYYETHDGGYVKYSLSEAASGVLYRTNYSYSGDSVSGFGYIRECNARYLLEPYRYKGAIAPETFTEVLSRSFYHSLLGCDMEESGQEWIVDQDFIPRNSSSASVVIEQRGDGCAVMWTVIGYPPCSYVLPVTVYSVPSELRPDDVTGRSSLCDEVVRRKNEVFPIKRGSGNRYINLSRLRYYNDSCRAVSMARYENFRRSVSAER</sequence>
<feature type="signal peptide" evidence="1">
    <location>
        <begin position="1"/>
        <end position="19"/>
    </location>
</feature>
<dbReference type="RefSeq" id="WP_147438769.1">
    <property type="nucleotide sequence ID" value="NZ_VSMC01000017.1"/>
</dbReference>
<name>A0ABV4CU26_9BACT</name>
<dbReference type="Proteomes" id="UP001565200">
    <property type="component" value="Unassembled WGS sequence"/>
</dbReference>
<evidence type="ECO:0000313" key="3">
    <source>
        <dbReference type="Proteomes" id="UP001565200"/>
    </source>
</evidence>
<dbReference type="EMBL" id="JBCLPP010000009">
    <property type="protein sequence ID" value="MEY8244883.1"/>
    <property type="molecule type" value="Genomic_DNA"/>
</dbReference>
<feature type="chain" id="PRO_5047498330" evidence="1">
    <location>
        <begin position="20"/>
        <end position="357"/>
    </location>
</feature>
<evidence type="ECO:0000313" key="2">
    <source>
        <dbReference type="EMBL" id="MEY8244883.1"/>
    </source>
</evidence>
<dbReference type="Gene3D" id="3.60.60.10">
    <property type="entry name" value="Penicillin V Acylase, Chain A"/>
    <property type="match status" value="1"/>
</dbReference>
<gene>
    <name evidence="2" type="ORF">AAK873_04505</name>
</gene>
<organism evidence="2 3">
    <name type="scientific">Heminiphilus faecis</name>
    <dbReference type="NCBI Taxonomy" id="2601703"/>
    <lineage>
        <taxon>Bacteria</taxon>
        <taxon>Pseudomonadati</taxon>
        <taxon>Bacteroidota</taxon>
        <taxon>Bacteroidia</taxon>
        <taxon>Bacteroidales</taxon>
        <taxon>Muribaculaceae</taxon>
        <taxon>Heminiphilus</taxon>
    </lineage>
</organism>
<keyword evidence="1" id="KW-0732">Signal</keyword>
<proteinExistence type="predicted"/>
<comment type="caution">
    <text evidence="2">The sequence shown here is derived from an EMBL/GenBank/DDBJ whole genome shotgun (WGS) entry which is preliminary data.</text>
</comment>
<dbReference type="PROSITE" id="PS51257">
    <property type="entry name" value="PROKAR_LIPOPROTEIN"/>
    <property type="match status" value="1"/>
</dbReference>
<protein>
    <submittedName>
        <fullName evidence="2">Uncharacterized protein</fullName>
    </submittedName>
</protein>
<accession>A0ABV4CU26</accession>
<keyword evidence="3" id="KW-1185">Reference proteome</keyword>
<evidence type="ECO:0000256" key="1">
    <source>
        <dbReference type="SAM" id="SignalP"/>
    </source>
</evidence>
<reference evidence="2 3" key="1">
    <citation type="submission" date="2024-03" db="EMBL/GenBank/DDBJ databases">
        <title>Mouse gut bacterial collection (mGBC) of GemPharmatech.</title>
        <authorList>
            <person name="He Y."/>
            <person name="Dong L."/>
            <person name="Wu D."/>
            <person name="Gao X."/>
            <person name="Lin Z."/>
        </authorList>
    </citation>
    <scope>NUCLEOTIDE SEQUENCE [LARGE SCALE GENOMIC DNA]</scope>
    <source>
        <strain evidence="2 3">54-13</strain>
    </source>
</reference>